<feature type="non-terminal residue" evidence="2">
    <location>
        <position position="83"/>
    </location>
</feature>
<reference evidence="2" key="2">
    <citation type="submission" date="2013-05" db="EMBL/GenBank/DDBJ databases">
        <authorList>
            <person name="Carter J.-M."/>
            <person name="Baker S.C."/>
            <person name="Pink R."/>
            <person name="Carter D.R.F."/>
            <person name="Collins A."/>
            <person name="Tomlin J."/>
            <person name="Gibbs M."/>
            <person name="Breuker C.J."/>
        </authorList>
    </citation>
    <scope>NUCLEOTIDE SEQUENCE</scope>
    <source>
        <tissue evidence="2">Ovary</tissue>
    </source>
</reference>
<organism evidence="2">
    <name type="scientific">Pararge aegeria</name>
    <name type="common">speckled wood butterfly</name>
    <dbReference type="NCBI Taxonomy" id="116150"/>
    <lineage>
        <taxon>Eukaryota</taxon>
        <taxon>Metazoa</taxon>
        <taxon>Ecdysozoa</taxon>
        <taxon>Arthropoda</taxon>
        <taxon>Hexapoda</taxon>
        <taxon>Insecta</taxon>
        <taxon>Pterygota</taxon>
        <taxon>Neoptera</taxon>
        <taxon>Endopterygota</taxon>
        <taxon>Lepidoptera</taxon>
        <taxon>Glossata</taxon>
        <taxon>Ditrysia</taxon>
        <taxon>Papilionoidea</taxon>
        <taxon>Nymphalidae</taxon>
        <taxon>Satyrinae</taxon>
        <taxon>Satyrini</taxon>
        <taxon>Parargina</taxon>
        <taxon>Pararge</taxon>
    </lineage>
</organism>
<name>S4P7I8_9NEOP</name>
<protein>
    <submittedName>
        <fullName evidence="2">Uncharacterized protein</fullName>
    </submittedName>
</protein>
<evidence type="ECO:0000256" key="1">
    <source>
        <dbReference type="SAM" id="Phobius"/>
    </source>
</evidence>
<sequence>MFLFFHRVSLYAWLMIIIITIIKLHKFYRLTKIPNFTIHCITSAKLAQQLYSNLNFRSQYRKAFYNKGFVSLKALSLKLYSLF</sequence>
<accession>S4P7I8</accession>
<keyword evidence="1" id="KW-0472">Membrane</keyword>
<dbReference type="EMBL" id="GAIX01004584">
    <property type="protein sequence ID" value="JAA87976.1"/>
    <property type="molecule type" value="Transcribed_RNA"/>
</dbReference>
<feature type="transmembrane region" description="Helical" evidence="1">
    <location>
        <begin position="6"/>
        <end position="24"/>
    </location>
</feature>
<keyword evidence="1" id="KW-0812">Transmembrane</keyword>
<evidence type="ECO:0000313" key="2">
    <source>
        <dbReference type="EMBL" id="JAA87976.1"/>
    </source>
</evidence>
<dbReference type="AlphaFoldDB" id="S4P7I8"/>
<proteinExistence type="predicted"/>
<keyword evidence="1" id="KW-1133">Transmembrane helix</keyword>
<reference evidence="2" key="1">
    <citation type="journal article" date="2013" name="BMC Genomics">
        <title>Unscrambling butterfly oogenesis.</title>
        <authorList>
            <person name="Carter J.M."/>
            <person name="Baker S.C."/>
            <person name="Pink R."/>
            <person name="Carter D.R."/>
            <person name="Collins A."/>
            <person name="Tomlin J."/>
            <person name="Gibbs M."/>
            <person name="Breuker C.J."/>
        </authorList>
    </citation>
    <scope>NUCLEOTIDE SEQUENCE</scope>
    <source>
        <tissue evidence="2">Ovary</tissue>
    </source>
</reference>